<dbReference type="GO" id="GO:0005634">
    <property type="term" value="C:nucleus"/>
    <property type="evidence" value="ECO:0007669"/>
    <property type="project" value="UniProtKB-SubCell"/>
</dbReference>
<dbReference type="FunFam" id="3.30.160.60:FF:000295">
    <property type="entry name" value="zinc finger protein 19"/>
    <property type="match status" value="1"/>
</dbReference>
<keyword evidence="9" id="KW-0539">Nucleus</keyword>
<dbReference type="AlphaFoldDB" id="A0A8J6BIU3"/>
<dbReference type="SMART" id="SM00355">
    <property type="entry name" value="ZnF_C2H2"/>
    <property type="match status" value="5"/>
</dbReference>
<dbReference type="InterPro" id="IPR013087">
    <property type="entry name" value="Znf_C2H2_type"/>
</dbReference>
<dbReference type="Pfam" id="PF00096">
    <property type="entry name" value="zf-C2H2"/>
    <property type="match status" value="3"/>
</dbReference>
<feature type="domain" description="C2H2-type" evidence="12">
    <location>
        <begin position="424"/>
        <end position="451"/>
    </location>
</feature>
<dbReference type="FunFam" id="3.30.160.60:FF:001177">
    <property type="entry name" value="Zinc finger protein 33A"/>
    <property type="match status" value="1"/>
</dbReference>
<evidence type="ECO:0000259" key="12">
    <source>
        <dbReference type="PROSITE" id="PS50157"/>
    </source>
</evidence>
<accession>A0A8J6BIU3</accession>
<dbReference type="EMBL" id="WNTK01004513">
    <property type="protein sequence ID" value="KAG9464390.1"/>
    <property type="molecule type" value="Genomic_DNA"/>
</dbReference>
<dbReference type="FunFam" id="3.30.160.60:FF:000478">
    <property type="entry name" value="Zinc finger protein 133"/>
    <property type="match status" value="1"/>
</dbReference>
<dbReference type="GO" id="GO:0000977">
    <property type="term" value="F:RNA polymerase II transcription regulatory region sequence-specific DNA binding"/>
    <property type="evidence" value="ECO:0007669"/>
    <property type="project" value="TreeGrafter"/>
</dbReference>
<sequence length="532" mass="60158">MESTRSQMTGVLDLTLEIIYMLTGEDYAVVKKTSGEQKTHISHRPEELNRTQSSIMGLPHNSFLQGRSNDKKILELANKIIHLLTGEVWQYLEGHTSLYKYIVMEDRQLLTSFDLSEPEKNKELGLDEDCNLVDIEMYTPTNQMHIKEEPDSCDWGHAANNCAHTHSTYFKVEPASREEQDLTSHDHTTSKDPTQHDPSPEVKKEPGGNASFIDSDIYTPRGCVEPDYTMTPIAGDFAKGCGTHEIDGSFTSLSGVDEQHSQNKISCMSLLAANQSNTTGKEQYSCSGDGSLFDQSNITNPPKPQPRVKTFTCLVCHKCFSTKLGLFRHQITFRHQIGQEKEGKNSADLVPDQIMDGRHRRYQHQTFLAGQSDDQQALSNVVCVECGEAFVFKSQSNLTRRLPSLECGKCLASSSRLAAHEKPFVCTICGKQFAKKSTLFIHQRIHTREKPYCCPECQRRFPCNSQLIIHRRTHTGEKPYSCSECGKGFISNSDLLRHKRIHTGERPFKCSECGKGFSQKPHLREHQKTHRK</sequence>
<dbReference type="GO" id="GO:0000981">
    <property type="term" value="F:DNA-binding transcription factor activity, RNA polymerase II-specific"/>
    <property type="evidence" value="ECO:0007669"/>
    <property type="project" value="TreeGrafter"/>
</dbReference>
<keyword evidence="5" id="KW-0677">Repeat</keyword>
<evidence type="ECO:0000256" key="9">
    <source>
        <dbReference type="ARBA" id="ARBA00023242"/>
    </source>
</evidence>
<dbReference type="PROSITE" id="PS00028">
    <property type="entry name" value="ZINC_FINGER_C2H2_1"/>
    <property type="match status" value="5"/>
</dbReference>
<feature type="domain" description="C2H2-type" evidence="12">
    <location>
        <begin position="311"/>
        <end position="340"/>
    </location>
</feature>
<comment type="function">
    <text evidence="1">May be involved in transcriptional regulation.</text>
</comment>
<keyword evidence="7" id="KW-0862">Zinc</keyword>
<name>A0A8J6BIU3_ELECQ</name>
<dbReference type="Gene3D" id="3.30.160.60">
    <property type="entry name" value="Classic Zinc Finger"/>
    <property type="match status" value="4"/>
</dbReference>
<evidence type="ECO:0000256" key="7">
    <source>
        <dbReference type="ARBA" id="ARBA00022833"/>
    </source>
</evidence>
<dbReference type="FunFam" id="3.30.160.60:FF:000624">
    <property type="entry name" value="zinc finger protein 697"/>
    <property type="match status" value="1"/>
</dbReference>
<comment type="caution">
    <text evidence="13">The sequence shown here is derived from an EMBL/GenBank/DDBJ whole genome shotgun (WGS) entry which is preliminary data.</text>
</comment>
<dbReference type="PANTHER" id="PTHR24381:SF390">
    <property type="entry name" value="ZINC FINGER PROTEIN 37 HOMOLOG"/>
    <property type="match status" value="1"/>
</dbReference>
<evidence type="ECO:0000313" key="14">
    <source>
        <dbReference type="Proteomes" id="UP000770717"/>
    </source>
</evidence>
<organism evidence="13 14">
    <name type="scientific">Eleutherodactylus coqui</name>
    <name type="common">Puerto Rican coqui</name>
    <dbReference type="NCBI Taxonomy" id="57060"/>
    <lineage>
        <taxon>Eukaryota</taxon>
        <taxon>Metazoa</taxon>
        <taxon>Chordata</taxon>
        <taxon>Craniata</taxon>
        <taxon>Vertebrata</taxon>
        <taxon>Euteleostomi</taxon>
        <taxon>Amphibia</taxon>
        <taxon>Batrachia</taxon>
        <taxon>Anura</taxon>
        <taxon>Neobatrachia</taxon>
        <taxon>Hyloidea</taxon>
        <taxon>Eleutherodactylidae</taxon>
        <taxon>Eleutherodactylinae</taxon>
        <taxon>Eleutherodactylus</taxon>
        <taxon>Eleutherodactylus</taxon>
    </lineage>
</organism>
<evidence type="ECO:0000256" key="8">
    <source>
        <dbReference type="ARBA" id="ARBA00023125"/>
    </source>
</evidence>
<dbReference type="OrthoDB" id="9902722at2759"/>
<dbReference type="InterPro" id="IPR036236">
    <property type="entry name" value="Znf_C2H2_sf"/>
</dbReference>
<reference evidence="13" key="1">
    <citation type="thesis" date="2020" institute="ProQuest LLC" country="789 East Eisenhower Parkway, Ann Arbor, MI, USA">
        <title>Comparative Genomics and Chromosome Evolution.</title>
        <authorList>
            <person name="Mudd A.B."/>
        </authorList>
    </citation>
    <scope>NUCLEOTIDE SEQUENCE</scope>
    <source>
        <strain evidence="13">HN-11 Male</strain>
        <tissue evidence="13">Kidney and liver</tissue>
    </source>
</reference>
<keyword evidence="4" id="KW-0479">Metal-binding</keyword>
<feature type="domain" description="C2H2-type" evidence="12">
    <location>
        <begin position="508"/>
        <end position="532"/>
    </location>
</feature>
<feature type="domain" description="C2H2-type" evidence="12">
    <location>
        <begin position="452"/>
        <end position="479"/>
    </location>
</feature>
<dbReference type="GO" id="GO:0008270">
    <property type="term" value="F:zinc ion binding"/>
    <property type="evidence" value="ECO:0007669"/>
    <property type="project" value="UniProtKB-KW"/>
</dbReference>
<dbReference type="PANTHER" id="PTHR24381">
    <property type="entry name" value="ZINC FINGER PROTEIN"/>
    <property type="match status" value="1"/>
</dbReference>
<evidence type="ECO:0000256" key="1">
    <source>
        <dbReference type="ARBA" id="ARBA00003767"/>
    </source>
</evidence>
<dbReference type="PROSITE" id="PS50157">
    <property type="entry name" value="ZINC_FINGER_C2H2_2"/>
    <property type="match status" value="5"/>
</dbReference>
<evidence type="ECO:0000256" key="6">
    <source>
        <dbReference type="ARBA" id="ARBA00022771"/>
    </source>
</evidence>
<proteinExistence type="inferred from homology"/>
<evidence type="ECO:0000256" key="4">
    <source>
        <dbReference type="ARBA" id="ARBA00022723"/>
    </source>
</evidence>
<keyword evidence="6 10" id="KW-0863">Zinc-finger</keyword>
<keyword evidence="14" id="KW-1185">Reference proteome</keyword>
<comment type="similarity">
    <text evidence="3">Belongs to the krueppel C2H2-type zinc-finger protein family.</text>
</comment>
<dbReference type="Proteomes" id="UP000770717">
    <property type="component" value="Unassembled WGS sequence"/>
</dbReference>
<feature type="compositionally biased region" description="Basic and acidic residues" evidence="11">
    <location>
        <begin position="174"/>
        <end position="206"/>
    </location>
</feature>
<keyword evidence="8" id="KW-0238">DNA-binding</keyword>
<evidence type="ECO:0000256" key="5">
    <source>
        <dbReference type="ARBA" id="ARBA00022737"/>
    </source>
</evidence>
<dbReference type="SUPFAM" id="SSF57667">
    <property type="entry name" value="beta-beta-alpha zinc fingers"/>
    <property type="match status" value="2"/>
</dbReference>
<evidence type="ECO:0000256" key="10">
    <source>
        <dbReference type="PROSITE-ProRule" id="PRU00042"/>
    </source>
</evidence>
<comment type="subcellular location">
    <subcellularLocation>
        <location evidence="2">Nucleus</location>
    </subcellularLocation>
</comment>
<feature type="region of interest" description="Disordered" evidence="11">
    <location>
        <begin position="174"/>
        <end position="216"/>
    </location>
</feature>
<evidence type="ECO:0000256" key="3">
    <source>
        <dbReference type="ARBA" id="ARBA00006991"/>
    </source>
</evidence>
<gene>
    <name evidence="13" type="ORF">GDO78_020015</name>
</gene>
<evidence type="ECO:0000313" key="13">
    <source>
        <dbReference type="EMBL" id="KAG9464390.1"/>
    </source>
</evidence>
<evidence type="ECO:0000256" key="11">
    <source>
        <dbReference type="SAM" id="MobiDB-lite"/>
    </source>
</evidence>
<feature type="domain" description="C2H2-type" evidence="12">
    <location>
        <begin position="480"/>
        <end position="507"/>
    </location>
</feature>
<protein>
    <recommendedName>
        <fullName evidence="12">C2H2-type domain-containing protein</fullName>
    </recommendedName>
</protein>
<evidence type="ECO:0000256" key="2">
    <source>
        <dbReference type="ARBA" id="ARBA00004123"/>
    </source>
</evidence>